<evidence type="ECO:0000256" key="8">
    <source>
        <dbReference type="SAM" id="Phobius"/>
    </source>
</evidence>
<dbReference type="InterPro" id="IPR012336">
    <property type="entry name" value="Thioredoxin-like_fold"/>
</dbReference>
<comment type="subcellular location">
    <subcellularLocation>
        <location evidence="2">Membrane</location>
        <topology evidence="2">Single-pass membrane protein</topology>
    </subcellularLocation>
</comment>
<keyword evidence="5 8" id="KW-0812">Transmembrane</keyword>
<dbReference type="UniPathway" id="UPA00895"/>
<proteinExistence type="predicted"/>
<evidence type="ECO:0000256" key="1">
    <source>
        <dbReference type="ARBA" id="ARBA00003475"/>
    </source>
</evidence>
<dbReference type="AlphaFoldDB" id="A0A520S4Q0"/>
<evidence type="ECO:0000256" key="2">
    <source>
        <dbReference type="ARBA" id="ARBA00004167"/>
    </source>
</evidence>
<sequence>MDSYLIEIVMLLSAVVLVLVLAVFALARQIGVLHTRLAPAGALMTTAGPKVGEPAPLLSVPDLSGSPVDFGGSRNLPQLLLFVSPTCPVCKELVPTAKSMAKSEKLSLVFGSDGGEVQKHSDYVSKMGIEEYPYVVSLELGMKFEVSKLPYAVLIDEKGVLRSKGLVNSREHLESLVESMRTGYESIQDYLVKEELIGEQA</sequence>
<dbReference type="Proteomes" id="UP000320404">
    <property type="component" value="Unassembled WGS sequence"/>
</dbReference>
<organism evidence="10 11">
    <name type="scientific">OM182 bacterium</name>
    <dbReference type="NCBI Taxonomy" id="2510334"/>
    <lineage>
        <taxon>Bacteria</taxon>
        <taxon>Pseudomonadati</taxon>
        <taxon>Pseudomonadota</taxon>
        <taxon>Gammaproteobacteria</taxon>
        <taxon>OMG group</taxon>
        <taxon>OM182 clade</taxon>
    </lineage>
</organism>
<feature type="transmembrane region" description="Helical" evidence="8">
    <location>
        <begin position="6"/>
        <end position="27"/>
    </location>
</feature>
<dbReference type="PROSITE" id="PS51352">
    <property type="entry name" value="THIOREDOXIN_2"/>
    <property type="match status" value="1"/>
</dbReference>
<reference evidence="10 11" key="1">
    <citation type="submission" date="2019-02" db="EMBL/GenBank/DDBJ databases">
        <title>Prokaryotic population dynamics and viral predation in marine succession experiment using metagenomics: the confinement effect.</title>
        <authorList>
            <person name="Haro-Moreno J.M."/>
            <person name="Rodriguez-Valera F."/>
            <person name="Lopez-Perez M."/>
        </authorList>
    </citation>
    <scope>NUCLEOTIDE SEQUENCE [LARGE SCALE GENOMIC DNA]</scope>
    <source>
        <strain evidence="10">MED-G158</strain>
    </source>
</reference>
<keyword evidence="7 8" id="KW-0472">Membrane</keyword>
<feature type="domain" description="Thioredoxin" evidence="9">
    <location>
        <begin position="49"/>
        <end position="182"/>
    </location>
</feature>
<protein>
    <recommendedName>
        <fullName evidence="4">Methylamine utilization protein MauD</fullName>
    </recommendedName>
</protein>
<evidence type="ECO:0000256" key="3">
    <source>
        <dbReference type="ARBA" id="ARBA00004856"/>
    </source>
</evidence>
<gene>
    <name evidence="10" type="primary">mauD</name>
    <name evidence="10" type="ORF">EVA69_01940</name>
</gene>
<evidence type="ECO:0000313" key="10">
    <source>
        <dbReference type="EMBL" id="RZO77369.1"/>
    </source>
</evidence>
<dbReference type="InterPro" id="IPR013478">
    <property type="entry name" value="MeN_DH_accessory"/>
</dbReference>
<accession>A0A520S4Q0</accession>
<evidence type="ECO:0000256" key="6">
    <source>
        <dbReference type="ARBA" id="ARBA00022989"/>
    </source>
</evidence>
<dbReference type="Pfam" id="PF13098">
    <property type="entry name" value="Thioredoxin_2"/>
    <property type="match status" value="1"/>
</dbReference>
<comment type="caution">
    <text evidence="10">The sequence shown here is derived from an EMBL/GenBank/DDBJ whole genome shotgun (WGS) entry which is preliminary data.</text>
</comment>
<keyword evidence="6 8" id="KW-1133">Transmembrane helix</keyword>
<dbReference type="GO" id="GO:0030416">
    <property type="term" value="P:methylamine metabolic process"/>
    <property type="evidence" value="ECO:0007669"/>
    <property type="project" value="InterPro"/>
</dbReference>
<dbReference type="InterPro" id="IPR036249">
    <property type="entry name" value="Thioredoxin-like_sf"/>
</dbReference>
<comment type="pathway">
    <text evidence="3">One-carbon metabolism; methylamine degradation.</text>
</comment>
<name>A0A520S4Q0_9GAMM</name>
<dbReference type="GO" id="GO:0016020">
    <property type="term" value="C:membrane"/>
    <property type="evidence" value="ECO:0007669"/>
    <property type="project" value="UniProtKB-SubCell"/>
</dbReference>
<dbReference type="Gene3D" id="3.40.30.10">
    <property type="entry name" value="Glutaredoxin"/>
    <property type="match status" value="1"/>
</dbReference>
<evidence type="ECO:0000256" key="7">
    <source>
        <dbReference type="ARBA" id="ARBA00023136"/>
    </source>
</evidence>
<evidence type="ECO:0000256" key="4">
    <source>
        <dbReference type="ARBA" id="ARBA00019076"/>
    </source>
</evidence>
<evidence type="ECO:0000313" key="11">
    <source>
        <dbReference type="Proteomes" id="UP000320404"/>
    </source>
</evidence>
<comment type="function">
    <text evidence="1">May be specifically involved in the processing, transport, and/or maturation of the MADH beta-subunit.</text>
</comment>
<evidence type="ECO:0000256" key="5">
    <source>
        <dbReference type="ARBA" id="ARBA00022692"/>
    </source>
</evidence>
<dbReference type="InterPro" id="IPR013766">
    <property type="entry name" value="Thioredoxin_domain"/>
</dbReference>
<dbReference type="NCBIfam" id="TIGR02661">
    <property type="entry name" value="MauD"/>
    <property type="match status" value="1"/>
</dbReference>
<dbReference type="SUPFAM" id="SSF52833">
    <property type="entry name" value="Thioredoxin-like"/>
    <property type="match status" value="1"/>
</dbReference>
<dbReference type="EMBL" id="SHAH01000016">
    <property type="protein sequence ID" value="RZO77369.1"/>
    <property type="molecule type" value="Genomic_DNA"/>
</dbReference>
<evidence type="ECO:0000259" key="9">
    <source>
        <dbReference type="PROSITE" id="PS51352"/>
    </source>
</evidence>